<dbReference type="InterPro" id="IPR005226">
    <property type="entry name" value="UPF0014_fam"/>
</dbReference>
<dbReference type="InterPro" id="IPR017871">
    <property type="entry name" value="ABC_transporter-like_CS"/>
</dbReference>
<keyword evidence="4" id="KW-0547">Nucleotide-binding</keyword>
<keyword evidence="7 8" id="KW-0472">Membrane</keyword>
<accession>A0AA36I0R4</accession>
<comment type="subcellular location">
    <subcellularLocation>
        <location evidence="1">Membrane</location>
        <topology evidence="1">Multi-pass membrane protein</topology>
    </subcellularLocation>
</comment>
<dbReference type="Proteomes" id="UP001178507">
    <property type="component" value="Unassembled WGS sequence"/>
</dbReference>
<evidence type="ECO:0000256" key="2">
    <source>
        <dbReference type="ARBA" id="ARBA00005268"/>
    </source>
</evidence>
<feature type="transmembrane region" description="Helical" evidence="8">
    <location>
        <begin position="71"/>
        <end position="89"/>
    </location>
</feature>
<evidence type="ECO:0000256" key="7">
    <source>
        <dbReference type="ARBA" id="ARBA00023136"/>
    </source>
</evidence>
<feature type="transmembrane region" description="Helical" evidence="8">
    <location>
        <begin position="101"/>
        <end position="123"/>
    </location>
</feature>
<feature type="domain" description="ABC transporter" evidence="9">
    <location>
        <begin position="322"/>
        <end position="527"/>
    </location>
</feature>
<feature type="transmembrane region" description="Helical" evidence="8">
    <location>
        <begin position="47"/>
        <end position="65"/>
    </location>
</feature>
<keyword evidence="5" id="KW-0067">ATP-binding</keyword>
<reference evidence="10" key="1">
    <citation type="submission" date="2023-08" db="EMBL/GenBank/DDBJ databases">
        <authorList>
            <person name="Chen Y."/>
            <person name="Shah S."/>
            <person name="Dougan E. K."/>
            <person name="Thang M."/>
            <person name="Chan C."/>
        </authorList>
    </citation>
    <scope>NUCLEOTIDE SEQUENCE</scope>
</reference>
<sequence length="528" mass="56533">MDSATGEQVSADLPWSHILLACSVIVLEAGAARFLELGNADQLLISGVRCCVQLTCLGFILAPIFEMRSPLLVLGYVFGFMVLVSAYEAAARPKVTYPGMFSKAVVSLGSALLLNGLLLLYIVRPAPWYDAQYVIPLAGMLINNSLSGVALALNAMIDYLHGNKEQVEVLLAFGASPWEAAWPGFVKSVQAALIPAINGMNVVGLVSIPGMMTGQILGGAPPMKAARYQIVITFLIAGCTFAAVVLICVFTIQAFFDPRGRHDDSEVKPQSRLNISRLLDCSKWPSRTPKAAGQAESLPAGAERCGTPLVLQQSWQKSTGGRRILDLALDGQVGPRPLKAALQVGAGEVLCVMGASGVGKSTMLKWIADLTSSGASKMSLGGEDSRRMAPQQWRREVLYLHQIKAPLPGTPHSFIQSLGKLRANHDRPQLQVRPLLPSVGLDERLLERPWSELSGGEAQRMMLAIGLATEPSCLVLDEPTSALDEASKQLVEATLKSRGKDCGIIMATHDTKQAERVGSALWTFAATP</sequence>
<keyword evidence="11" id="KW-1185">Reference proteome</keyword>
<comment type="caution">
    <text evidence="10">The sequence shown here is derived from an EMBL/GenBank/DDBJ whole genome shotgun (WGS) entry which is preliminary data.</text>
</comment>
<dbReference type="InterPro" id="IPR003593">
    <property type="entry name" value="AAA+_ATPase"/>
</dbReference>
<evidence type="ECO:0000256" key="3">
    <source>
        <dbReference type="ARBA" id="ARBA00022692"/>
    </source>
</evidence>
<keyword evidence="3 8" id="KW-0812">Transmembrane</keyword>
<dbReference type="Pfam" id="PF03649">
    <property type="entry name" value="UPF0014"/>
    <property type="match status" value="1"/>
</dbReference>
<dbReference type="InterPro" id="IPR003439">
    <property type="entry name" value="ABC_transporter-like_ATP-bd"/>
</dbReference>
<keyword evidence="6 8" id="KW-1133">Transmembrane helix</keyword>
<proteinExistence type="inferred from homology"/>
<dbReference type="PROSITE" id="PS00211">
    <property type="entry name" value="ABC_TRANSPORTER_1"/>
    <property type="match status" value="1"/>
</dbReference>
<dbReference type="GO" id="GO:0005886">
    <property type="term" value="C:plasma membrane"/>
    <property type="evidence" value="ECO:0007669"/>
    <property type="project" value="TreeGrafter"/>
</dbReference>
<evidence type="ECO:0000256" key="5">
    <source>
        <dbReference type="ARBA" id="ARBA00022840"/>
    </source>
</evidence>
<evidence type="ECO:0000313" key="10">
    <source>
        <dbReference type="EMBL" id="CAJ1377994.1"/>
    </source>
</evidence>
<evidence type="ECO:0000256" key="4">
    <source>
        <dbReference type="ARBA" id="ARBA00022741"/>
    </source>
</evidence>
<dbReference type="GO" id="GO:0005524">
    <property type="term" value="F:ATP binding"/>
    <property type="evidence" value="ECO:0007669"/>
    <property type="project" value="UniProtKB-KW"/>
</dbReference>
<dbReference type="PANTHER" id="PTHR30028">
    <property type="entry name" value="UPF0014 INNER MEMBRANE PROTEIN YBBM-RELATED"/>
    <property type="match status" value="1"/>
</dbReference>
<organism evidence="10 11">
    <name type="scientific">Effrenium voratum</name>
    <dbReference type="NCBI Taxonomy" id="2562239"/>
    <lineage>
        <taxon>Eukaryota</taxon>
        <taxon>Sar</taxon>
        <taxon>Alveolata</taxon>
        <taxon>Dinophyceae</taxon>
        <taxon>Suessiales</taxon>
        <taxon>Symbiodiniaceae</taxon>
        <taxon>Effrenium</taxon>
    </lineage>
</organism>
<dbReference type="PANTHER" id="PTHR30028:SF0">
    <property type="entry name" value="PROTEIN ALUMINUM SENSITIVE 3"/>
    <property type="match status" value="1"/>
</dbReference>
<feature type="transmembrane region" description="Helical" evidence="8">
    <location>
        <begin position="15"/>
        <end position="35"/>
    </location>
</feature>
<dbReference type="Pfam" id="PF00005">
    <property type="entry name" value="ABC_tran"/>
    <property type="match status" value="1"/>
</dbReference>
<name>A0AA36I0R4_9DINO</name>
<dbReference type="Gene3D" id="3.40.50.300">
    <property type="entry name" value="P-loop containing nucleotide triphosphate hydrolases"/>
    <property type="match status" value="1"/>
</dbReference>
<feature type="transmembrane region" description="Helical" evidence="8">
    <location>
        <begin position="230"/>
        <end position="256"/>
    </location>
</feature>
<dbReference type="EMBL" id="CAUJNA010000506">
    <property type="protein sequence ID" value="CAJ1377994.1"/>
    <property type="molecule type" value="Genomic_DNA"/>
</dbReference>
<gene>
    <name evidence="10" type="ORF">EVOR1521_LOCUS6667</name>
</gene>
<evidence type="ECO:0000313" key="11">
    <source>
        <dbReference type="Proteomes" id="UP001178507"/>
    </source>
</evidence>
<dbReference type="GO" id="GO:0016887">
    <property type="term" value="F:ATP hydrolysis activity"/>
    <property type="evidence" value="ECO:0007669"/>
    <property type="project" value="InterPro"/>
</dbReference>
<evidence type="ECO:0000256" key="8">
    <source>
        <dbReference type="SAM" id="Phobius"/>
    </source>
</evidence>
<protein>
    <recommendedName>
        <fullName evidence="9">ABC transporter domain-containing protein</fullName>
    </recommendedName>
</protein>
<dbReference type="SMART" id="SM00382">
    <property type="entry name" value="AAA"/>
    <property type="match status" value="1"/>
</dbReference>
<comment type="similarity">
    <text evidence="2">Belongs to the UPF0014 family.</text>
</comment>
<dbReference type="PROSITE" id="PS50893">
    <property type="entry name" value="ABC_TRANSPORTER_2"/>
    <property type="match status" value="1"/>
</dbReference>
<evidence type="ECO:0000256" key="6">
    <source>
        <dbReference type="ARBA" id="ARBA00022989"/>
    </source>
</evidence>
<evidence type="ECO:0000259" key="9">
    <source>
        <dbReference type="PROSITE" id="PS50893"/>
    </source>
</evidence>
<evidence type="ECO:0000256" key="1">
    <source>
        <dbReference type="ARBA" id="ARBA00004141"/>
    </source>
</evidence>
<dbReference type="AlphaFoldDB" id="A0AA36I0R4"/>
<dbReference type="SUPFAM" id="SSF52540">
    <property type="entry name" value="P-loop containing nucleoside triphosphate hydrolases"/>
    <property type="match status" value="1"/>
</dbReference>
<dbReference type="InterPro" id="IPR027417">
    <property type="entry name" value="P-loop_NTPase"/>
</dbReference>
<feature type="transmembrane region" description="Helical" evidence="8">
    <location>
        <begin position="135"/>
        <end position="157"/>
    </location>
</feature>